<keyword evidence="4" id="KW-1185">Reference proteome</keyword>
<evidence type="ECO:0000313" key="4">
    <source>
        <dbReference type="Proteomes" id="UP000186336"/>
    </source>
</evidence>
<evidence type="ECO:0000259" key="2">
    <source>
        <dbReference type="Pfam" id="PF04187"/>
    </source>
</evidence>
<protein>
    <recommendedName>
        <fullName evidence="2">Haem-binding uptake Tiki superfamily ChaN domain-containing protein</fullName>
    </recommendedName>
</protein>
<dbReference type="OrthoDB" id="9795827at2"/>
<dbReference type="STRING" id="299262.BWR18_18905"/>
<feature type="signal peptide" evidence="1">
    <location>
        <begin position="1"/>
        <end position="22"/>
    </location>
</feature>
<dbReference type="CDD" id="cd14727">
    <property type="entry name" value="ChanN-like"/>
    <property type="match status" value="1"/>
</dbReference>
<proteinExistence type="predicted"/>
<dbReference type="AlphaFoldDB" id="A0A1P8N040"/>
<name>A0A1P8N040_9RHOB</name>
<dbReference type="KEGG" id="tom:BWR18_18905"/>
<reference evidence="3 4" key="1">
    <citation type="submission" date="2017-01" db="EMBL/GenBank/DDBJ databases">
        <title>Complete genome of Tateyamaria omphalii DOK1-4 isolated from seawater in Dokdo.</title>
        <authorList>
            <person name="Kim J.H."/>
            <person name="Chi W.-J."/>
        </authorList>
    </citation>
    <scope>NUCLEOTIDE SEQUENCE [LARGE SCALE GENOMIC DNA]</scope>
    <source>
        <strain evidence="3 4">DOK1-4</strain>
    </source>
</reference>
<evidence type="ECO:0000313" key="3">
    <source>
        <dbReference type="EMBL" id="APX13519.1"/>
    </source>
</evidence>
<evidence type="ECO:0000256" key="1">
    <source>
        <dbReference type="SAM" id="SignalP"/>
    </source>
</evidence>
<feature type="domain" description="Haem-binding uptake Tiki superfamily ChaN" evidence="2">
    <location>
        <begin position="34"/>
        <end position="219"/>
    </location>
</feature>
<accession>A0A1P8N040</accession>
<feature type="chain" id="PRO_5012253133" description="Haem-binding uptake Tiki superfamily ChaN domain-containing protein" evidence="1">
    <location>
        <begin position="23"/>
        <end position="267"/>
    </location>
</feature>
<dbReference type="Gene3D" id="3.40.50.11550">
    <property type="match status" value="2"/>
</dbReference>
<dbReference type="Pfam" id="PF04187">
    <property type="entry name" value="Cofac_haem_bdg"/>
    <property type="match status" value="1"/>
</dbReference>
<gene>
    <name evidence="3" type="ORF">BWR18_18905</name>
</gene>
<organism evidence="3 4">
    <name type="scientific">Tateyamaria omphalii</name>
    <dbReference type="NCBI Taxonomy" id="299262"/>
    <lineage>
        <taxon>Bacteria</taxon>
        <taxon>Pseudomonadati</taxon>
        <taxon>Pseudomonadota</taxon>
        <taxon>Alphaproteobacteria</taxon>
        <taxon>Rhodobacterales</taxon>
        <taxon>Roseobacteraceae</taxon>
        <taxon>Tateyamaria</taxon>
    </lineage>
</organism>
<keyword evidence="1" id="KW-0732">Signal</keyword>
<dbReference type="SUPFAM" id="SSF159501">
    <property type="entry name" value="EreA/ChaN-like"/>
    <property type="match status" value="1"/>
</dbReference>
<dbReference type="Proteomes" id="UP000186336">
    <property type="component" value="Chromosome"/>
</dbReference>
<sequence>MRLMYKTTMIAAVVTMSTAAMSFSATDWADFDGDLLILGEFHDNPTHHAEQAKALRAVDPKAVVFEMLTPKEAEALAVTPRDPDSMIAATDGFHWSNIADYADVLAASAVIVGAALSRDDMRGAFTDGAAAVFGPQSGAYGLTDPLPEDEQATRELAQFDAHCEAMPLEMMGGMVAAQRLRDAAFARTVIDALDTYGSPVVLITGNGHARMDWGVPLYISRVRPELDVTSVGQGERQEPPEGVYSWTLNGAASPDRGDPCAVFNKTD</sequence>
<dbReference type="InterPro" id="IPR007314">
    <property type="entry name" value="Cofac_haem-bd_dom"/>
</dbReference>
<dbReference type="EMBL" id="CP019312">
    <property type="protein sequence ID" value="APX13519.1"/>
    <property type="molecule type" value="Genomic_DNA"/>
</dbReference>